<feature type="region of interest" description="Disordered" evidence="17">
    <location>
        <begin position="1015"/>
        <end position="1060"/>
    </location>
</feature>
<feature type="domain" description="Helicase C-terminal" evidence="20">
    <location>
        <begin position="524"/>
        <end position="669"/>
    </location>
</feature>
<dbReference type="PROSITE" id="PS51192">
    <property type="entry name" value="HELICASE_ATP_BIND_1"/>
    <property type="match status" value="1"/>
</dbReference>
<dbReference type="PROSITE" id="PS50967">
    <property type="entry name" value="HRDC"/>
    <property type="match status" value="1"/>
</dbReference>
<dbReference type="GO" id="GO:0003677">
    <property type="term" value="F:DNA binding"/>
    <property type="evidence" value="ECO:0007669"/>
    <property type="project" value="UniProtKB-KW"/>
</dbReference>
<evidence type="ECO:0000256" key="17">
    <source>
        <dbReference type="SAM" id="MobiDB-lite"/>
    </source>
</evidence>
<evidence type="ECO:0000256" key="3">
    <source>
        <dbReference type="ARBA" id="ARBA00005446"/>
    </source>
</evidence>
<dbReference type="InterPro" id="IPR036388">
    <property type="entry name" value="WH-like_DNA-bd_sf"/>
</dbReference>
<evidence type="ECO:0000256" key="14">
    <source>
        <dbReference type="ARBA" id="ARBA00049360"/>
    </source>
</evidence>
<dbReference type="InterPro" id="IPR044876">
    <property type="entry name" value="HRDC_dom_sf"/>
</dbReference>
<dbReference type="GO" id="GO:0005694">
    <property type="term" value="C:chromosome"/>
    <property type="evidence" value="ECO:0007669"/>
    <property type="project" value="TreeGrafter"/>
</dbReference>
<protein>
    <recommendedName>
        <fullName evidence="12">DNA 3'-5' helicase</fullName>
        <ecNumber evidence="12">5.6.2.4</ecNumber>
    </recommendedName>
    <alternativeName>
        <fullName evidence="15">Bloom syndrome protein homolog</fullName>
    </alternativeName>
    <alternativeName>
        <fullName evidence="13">DNA 3'-5' helicase BLM</fullName>
    </alternativeName>
    <alternativeName>
        <fullName evidence="16">RecQ helicase homolog</fullName>
    </alternativeName>
</protein>
<dbReference type="InterPro" id="IPR032284">
    <property type="entry name" value="RecQ_Zn-bd"/>
</dbReference>
<dbReference type="InterPro" id="IPR036390">
    <property type="entry name" value="WH_DNA-bd_sf"/>
</dbReference>
<feature type="domain" description="HRDC" evidence="18">
    <location>
        <begin position="875"/>
        <end position="956"/>
    </location>
</feature>
<dbReference type="GO" id="GO:0006260">
    <property type="term" value="P:DNA replication"/>
    <property type="evidence" value="ECO:0007669"/>
    <property type="project" value="InterPro"/>
</dbReference>
<dbReference type="PANTHER" id="PTHR13710">
    <property type="entry name" value="DNA HELICASE RECQ FAMILY MEMBER"/>
    <property type="match status" value="1"/>
</dbReference>
<dbReference type="InterPro" id="IPR002121">
    <property type="entry name" value="HRDC_dom"/>
</dbReference>
<dbReference type="InterPro" id="IPR018982">
    <property type="entry name" value="RQC_domain"/>
</dbReference>
<dbReference type="Pfam" id="PF00271">
    <property type="entry name" value="Helicase_C"/>
    <property type="match status" value="1"/>
</dbReference>
<evidence type="ECO:0000256" key="13">
    <source>
        <dbReference type="ARBA" id="ARBA00044542"/>
    </source>
</evidence>
<dbReference type="SMART" id="SM00956">
    <property type="entry name" value="RQC"/>
    <property type="match status" value="1"/>
</dbReference>
<dbReference type="NCBIfam" id="TIGR00614">
    <property type="entry name" value="recQ_fam"/>
    <property type="match status" value="1"/>
</dbReference>
<keyword evidence="8" id="KW-0238">DNA-binding</keyword>
<dbReference type="SMART" id="SM00341">
    <property type="entry name" value="HRDC"/>
    <property type="match status" value="1"/>
</dbReference>
<evidence type="ECO:0000256" key="15">
    <source>
        <dbReference type="ARBA" id="ARBA00076065"/>
    </source>
</evidence>
<feature type="compositionally biased region" description="Basic residues" evidence="17">
    <location>
        <begin position="1015"/>
        <end position="1028"/>
    </location>
</feature>
<evidence type="ECO:0000256" key="8">
    <source>
        <dbReference type="ARBA" id="ARBA00023125"/>
    </source>
</evidence>
<evidence type="ECO:0000256" key="5">
    <source>
        <dbReference type="ARBA" id="ARBA00022801"/>
    </source>
</evidence>
<evidence type="ECO:0000256" key="4">
    <source>
        <dbReference type="ARBA" id="ARBA00022741"/>
    </source>
</evidence>
<evidence type="ECO:0000256" key="9">
    <source>
        <dbReference type="ARBA" id="ARBA00023235"/>
    </source>
</evidence>
<dbReference type="InterPro" id="IPR004589">
    <property type="entry name" value="DNA_helicase_ATP-dep_RecQ"/>
</dbReference>
<accession>A0A915Q5E4</accession>
<keyword evidence="4" id="KW-0547">Nucleotide-binding</keyword>
<evidence type="ECO:0000256" key="7">
    <source>
        <dbReference type="ARBA" id="ARBA00022840"/>
    </source>
</evidence>
<dbReference type="SMART" id="SM00490">
    <property type="entry name" value="HELICc"/>
    <property type="match status" value="1"/>
</dbReference>
<keyword evidence="10" id="KW-0539">Nucleus</keyword>
<dbReference type="GO" id="GO:0005634">
    <property type="term" value="C:nucleus"/>
    <property type="evidence" value="ECO:0007669"/>
    <property type="project" value="UniProtKB-SubCell"/>
</dbReference>
<dbReference type="InterPro" id="IPR010997">
    <property type="entry name" value="HRDC-like_sf"/>
</dbReference>
<keyword evidence="5" id="KW-0378">Hydrolase</keyword>
<keyword evidence="21" id="KW-1185">Reference proteome</keyword>
<dbReference type="FunFam" id="3.40.50.300:FF:000340">
    <property type="entry name" value="Bloom syndrome, RecQ helicase"/>
    <property type="match status" value="1"/>
</dbReference>
<evidence type="ECO:0000256" key="2">
    <source>
        <dbReference type="ARBA" id="ARBA00004123"/>
    </source>
</evidence>
<dbReference type="InterPro" id="IPR001650">
    <property type="entry name" value="Helicase_C-like"/>
</dbReference>
<dbReference type="GO" id="GO:0009378">
    <property type="term" value="F:four-way junction helicase activity"/>
    <property type="evidence" value="ECO:0007669"/>
    <property type="project" value="TreeGrafter"/>
</dbReference>
<feature type="compositionally biased region" description="Low complexity" evidence="17">
    <location>
        <begin position="1029"/>
        <end position="1041"/>
    </location>
</feature>
<dbReference type="Gene3D" id="3.40.50.300">
    <property type="entry name" value="P-loop containing nucleotide triphosphate hydrolases"/>
    <property type="match status" value="2"/>
</dbReference>
<dbReference type="Gene3D" id="1.10.10.10">
    <property type="entry name" value="Winged helix-like DNA-binding domain superfamily/Winged helix DNA-binding domain"/>
    <property type="match status" value="1"/>
</dbReference>
<dbReference type="Pfam" id="PF16124">
    <property type="entry name" value="RecQ_Zn_bind"/>
    <property type="match status" value="1"/>
</dbReference>
<evidence type="ECO:0000313" key="22">
    <source>
        <dbReference type="WBParaSite" id="sdigi.contig60.g3260.t1"/>
    </source>
</evidence>
<comment type="catalytic activity">
    <reaction evidence="14">
        <text>ATP + H2O = ADP + phosphate + H(+)</text>
        <dbReference type="Rhea" id="RHEA:13065"/>
        <dbReference type="ChEBI" id="CHEBI:15377"/>
        <dbReference type="ChEBI" id="CHEBI:15378"/>
        <dbReference type="ChEBI" id="CHEBI:30616"/>
        <dbReference type="ChEBI" id="CHEBI:43474"/>
        <dbReference type="ChEBI" id="CHEBI:456216"/>
    </reaction>
</comment>
<evidence type="ECO:0000313" key="21">
    <source>
        <dbReference type="Proteomes" id="UP000887581"/>
    </source>
</evidence>
<evidence type="ECO:0000259" key="20">
    <source>
        <dbReference type="PROSITE" id="PS51194"/>
    </source>
</evidence>
<dbReference type="Pfam" id="PF09382">
    <property type="entry name" value="RQC"/>
    <property type="match status" value="1"/>
</dbReference>
<dbReference type="Pfam" id="PF00570">
    <property type="entry name" value="HRDC"/>
    <property type="match status" value="1"/>
</dbReference>
<dbReference type="SUPFAM" id="SSF46785">
    <property type="entry name" value="Winged helix' DNA-binding domain"/>
    <property type="match status" value="1"/>
</dbReference>
<sequence>MRIQLPTMTQYIRSRTLLLWFLSMLEESSLKLKYDAVRSRERVQFGKYRFVKPSGNVVIPEFTCYKGIHGLKTVAGIPKRLSMQLSPQRKQIMPDVSDEFDDDELLRLADATEHFDQVPVSISSSSFVVQNKRLPYHESFARVVQNPQQCNEIYRTDSGNEEEIEFHDSPNDLFDMDMEAEEITDNGRRMICDKNIGNEQHGSAEVVTLTLDSIPSKSEIIQHTSLHNNKLFDDDVEVGTQENIHPASHAADELENMQLTSCNLEKHRHDMHGQFRAFLQDDGDQFEDETKHLGQELCNEMYHILKSKFGFNQFRHRQKHAIIAALLGFDCFILMPTGAGKSLCYQLPAVMSKGVTVVISPLKSLIEDQKMKMKELEINCCALTSELSQAESDRVYSMLNENSPKIKLLYVTPEKIAASEKLNSTFLSLHRRGFLTRFVVDEAHCVSQWGHDFRPDYTKLQSLRRMFTNPVVPVMALTATATPKIVTDTRVHLAIQQSKLFISSFVRTNLKYDVIAKGPRSLLKVMDRMKILYPSKSGIVYCLSRKDCESVSKMLENQGISSEVYHAGLNDKKRLEVQTKWISNQVDVICATIAFGMGIDKPDVRFVIHFSLPKSIEGYYQETGRAGRDGLNSYCAILYSYNDSVRIRKMIEGENNTQGVRTMHLNSVLQIVAYCENVSICRRKLLVEHFGEVYDAEACRTSNSPCDICVQQMKNTSAYKVYDVTEEAKLVAQSMLHMHNVTLKYLADLYRGHMGQKKFADMAMRLGHTKFAMFGRGVGMQETDALRFVRKLVIDGIIAEQLYNTKFDTTVAYAELTELGRELANGQTRMKVYLHISNQSDDRRRSSGIEITGLMSINSVSEVQALKEKYMVKHADLFNKCKGDLLRLFSSIASTEGLNSYLPIINSEGIEQIAALMPRTYSDLLQIDGMTTRKAERYGAQIMCMLKEYWNELDAREENEIKKQLNHMNTNRDIVGGFRDIMIEGTIAGATVPASQVVSGRGKYVPYFGASTRSARCRNTRSKDRKRGFSGSQTSSSSRGSNRSRRGWKKTPTPQTVKAPANPSLFPNLYGWYSDEVFPQSIYIQSKISCNQLGSDSNPILNKLAQLLSLPILAERVVVEVRCGWFVMNSEEQQELWPLFDLNLDGSGVERSEGAELAVGSQSRSTATEPLRMQRLHKMLDLTRFVHQLEGLLTQPIKVPGTSILPYPGSPVKARHNIASMFSVRSLWATDEERKAAVSQLYNFKTLRKRKWIQKILLEESDSDSDGEFPFTLNDLHTILKLHRRRRKLQKTYHIDVLNSQYTYYGAGLLSNYDPFPEHQDRIKEKYGVKSKQS</sequence>
<reference evidence="22" key="1">
    <citation type="submission" date="2022-11" db="UniProtKB">
        <authorList>
            <consortium name="WormBaseParasite"/>
        </authorList>
    </citation>
    <scope>IDENTIFICATION</scope>
</reference>
<dbReference type="GO" id="GO:0016787">
    <property type="term" value="F:hydrolase activity"/>
    <property type="evidence" value="ECO:0007669"/>
    <property type="project" value="UniProtKB-KW"/>
</dbReference>
<organism evidence="21 22">
    <name type="scientific">Setaria digitata</name>
    <dbReference type="NCBI Taxonomy" id="48799"/>
    <lineage>
        <taxon>Eukaryota</taxon>
        <taxon>Metazoa</taxon>
        <taxon>Ecdysozoa</taxon>
        <taxon>Nematoda</taxon>
        <taxon>Chromadorea</taxon>
        <taxon>Rhabditida</taxon>
        <taxon>Spirurina</taxon>
        <taxon>Spiruromorpha</taxon>
        <taxon>Filarioidea</taxon>
        <taxon>Setariidae</taxon>
        <taxon>Setaria</taxon>
    </lineage>
</organism>
<dbReference type="SUPFAM" id="SSF47819">
    <property type="entry name" value="HRDC-like"/>
    <property type="match status" value="1"/>
</dbReference>
<evidence type="ECO:0000256" key="6">
    <source>
        <dbReference type="ARBA" id="ARBA00022806"/>
    </source>
</evidence>
<keyword evidence="6" id="KW-0347">Helicase</keyword>
<dbReference type="CDD" id="cd18794">
    <property type="entry name" value="SF2_C_RecQ"/>
    <property type="match status" value="1"/>
</dbReference>
<dbReference type="WBParaSite" id="sdigi.contig60.g3260.t1">
    <property type="protein sequence ID" value="sdigi.contig60.g3260.t1"/>
    <property type="gene ID" value="sdigi.contig60.g3260"/>
</dbReference>
<evidence type="ECO:0000256" key="10">
    <source>
        <dbReference type="ARBA" id="ARBA00023242"/>
    </source>
</evidence>
<dbReference type="GO" id="GO:0007131">
    <property type="term" value="P:reciprocal meiotic recombination"/>
    <property type="evidence" value="ECO:0007669"/>
    <property type="project" value="UniProtKB-ARBA"/>
</dbReference>
<dbReference type="InterPro" id="IPR027417">
    <property type="entry name" value="P-loop_NTPase"/>
</dbReference>
<keyword evidence="9" id="KW-0413">Isomerase</keyword>
<dbReference type="FunFam" id="3.40.50.300:FF:000296">
    <property type="entry name" value="ATP-dependent DNA helicase RecQ"/>
    <property type="match status" value="1"/>
</dbReference>
<dbReference type="GO" id="GO:0005524">
    <property type="term" value="F:ATP binding"/>
    <property type="evidence" value="ECO:0007669"/>
    <property type="project" value="UniProtKB-KW"/>
</dbReference>
<evidence type="ECO:0000256" key="1">
    <source>
        <dbReference type="ARBA" id="ARBA00001947"/>
    </source>
</evidence>
<dbReference type="Proteomes" id="UP000887581">
    <property type="component" value="Unplaced"/>
</dbReference>
<dbReference type="Gene3D" id="1.10.150.80">
    <property type="entry name" value="HRDC domain"/>
    <property type="match status" value="1"/>
</dbReference>
<evidence type="ECO:0000259" key="19">
    <source>
        <dbReference type="PROSITE" id="PS51192"/>
    </source>
</evidence>
<comment type="catalytic activity">
    <reaction evidence="11">
        <text>Couples ATP hydrolysis with the unwinding of duplex DNA by translocating in the 3'-5' direction.</text>
        <dbReference type="EC" id="5.6.2.4"/>
    </reaction>
</comment>
<evidence type="ECO:0000256" key="12">
    <source>
        <dbReference type="ARBA" id="ARBA00034808"/>
    </source>
</evidence>
<dbReference type="PROSITE" id="PS51194">
    <property type="entry name" value="HELICASE_CTER"/>
    <property type="match status" value="1"/>
</dbReference>
<dbReference type="InterPro" id="IPR014001">
    <property type="entry name" value="Helicase_ATP-bd"/>
</dbReference>
<name>A0A915Q5E4_9BILA</name>
<dbReference type="SUPFAM" id="SSF52540">
    <property type="entry name" value="P-loop containing nucleoside triphosphate hydrolases"/>
    <property type="match status" value="1"/>
</dbReference>
<proteinExistence type="inferred from homology"/>
<dbReference type="InterPro" id="IPR011545">
    <property type="entry name" value="DEAD/DEAH_box_helicase_dom"/>
</dbReference>
<feature type="domain" description="Helicase ATP-binding" evidence="19">
    <location>
        <begin position="322"/>
        <end position="499"/>
    </location>
</feature>
<dbReference type="GO" id="GO:0005737">
    <property type="term" value="C:cytoplasm"/>
    <property type="evidence" value="ECO:0007669"/>
    <property type="project" value="TreeGrafter"/>
</dbReference>
<keyword evidence="7" id="KW-0067">ATP-binding</keyword>
<comment type="similarity">
    <text evidence="3">Belongs to the helicase family. RecQ subfamily.</text>
</comment>
<dbReference type="PANTHER" id="PTHR13710:SF153">
    <property type="entry name" value="RECQ-LIKE DNA HELICASE BLM"/>
    <property type="match status" value="1"/>
</dbReference>
<evidence type="ECO:0000256" key="16">
    <source>
        <dbReference type="ARBA" id="ARBA00076271"/>
    </source>
</evidence>
<dbReference type="EC" id="5.6.2.4" evidence="12"/>
<dbReference type="Pfam" id="PF00270">
    <property type="entry name" value="DEAD"/>
    <property type="match status" value="1"/>
</dbReference>
<evidence type="ECO:0000259" key="18">
    <source>
        <dbReference type="PROSITE" id="PS50967"/>
    </source>
</evidence>
<evidence type="ECO:0000256" key="11">
    <source>
        <dbReference type="ARBA" id="ARBA00034617"/>
    </source>
</evidence>
<dbReference type="GO" id="GO:0000724">
    <property type="term" value="P:double-strand break repair via homologous recombination"/>
    <property type="evidence" value="ECO:0007669"/>
    <property type="project" value="TreeGrafter"/>
</dbReference>
<dbReference type="GO" id="GO:0043138">
    <property type="term" value="F:3'-5' DNA helicase activity"/>
    <property type="evidence" value="ECO:0007669"/>
    <property type="project" value="UniProtKB-EC"/>
</dbReference>
<comment type="cofactor">
    <cofactor evidence="1">
        <name>Zn(2+)</name>
        <dbReference type="ChEBI" id="CHEBI:29105"/>
    </cofactor>
</comment>
<comment type="subcellular location">
    <subcellularLocation>
        <location evidence="2">Nucleus</location>
    </subcellularLocation>
</comment>
<dbReference type="SMART" id="SM00487">
    <property type="entry name" value="DEXDc"/>
    <property type="match status" value="1"/>
</dbReference>